<reference evidence="6 8" key="3">
    <citation type="journal article" date="2021" name="BMC Genomics">
        <title>Genome-resolved metagenome and metatranscriptome analyses of thermophilic composting reveal key bacterial players and their metabolic interactions.</title>
        <authorList>
            <person name="Braga L.P.P."/>
            <person name="Pereira R.V."/>
            <person name="Martins L.F."/>
            <person name="Moura L.M.S."/>
            <person name="Sanchez F.B."/>
            <person name="Patane J.S.L."/>
            <person name="da Silva A.M."/>
            <person name="Setubal J.C."/>
        </authorList>
    </citation>
    <scope>NUCLEOTIDE SEQUENCE [LARGE SCALE GENOMIC DNA]</scope>
    <source>
        <strain evidence="6">ZC4RG45</strain>
    </source>
</reference>
<dbReference type="STRING" id="1111738.GCA_000427905_01342"/>
<dbReference type="Proteomes" id="UP000249324">
    <property type="component" value="Unassembled WGS sequence"/>
</dbReference>
<organism evidence="7">
    <name type="scientific">Thermocrispum agreste</name>
    <dbReference type="NCBI Taxonomy" id="37925"/>
    <lineage>
        <taxon>Bacteria</taxon>
        <taxon>Bacillati</taxon>
        <taxon>Actinomycetota</taxon>
        <taxon>Actinomycetes</taxon>
        <taxon>Pseudonocardiales</taxon>
        <taxon>Pseudonocardiaceae</taxon>
        <taxon>Thermocrispum</taxon>
    </lineage>
</organism>
<dbReference type="PANTHER" id="PTHR46796:SF12">
    <property type="entry name" value="HTH-TYPE DNA-BINDING TRANSCRIPTIONAL ACTIVATOR EUTR"/>
    <property type="match status" value="1"/>
</dbReference>
<dbReference type="Gene3D" id="1.10.10.60">
    <property type="entry name" value="Homeodomain-like"/>
    <property type="match status" value="1"/>
</dbReference>
<feature type="region of interest" description="Disordered" evidence="4">
    <location>
        <begin position="1"/>
        <end position="26"/>
    </location>
</feature>
<dbReference type="PROSITE" id="PS01124">
    <property type="entry name" value="HTH_ARAC_FAMILY_2"/>
    <property type="match status" value="1"/>
</dbReference>
<dbReference type="EMBL" id="QGUI01000225">
    <property type="protein sequence ID" value="PZM98681.1"/>
    <property type="molecule type" value="Genomic_DNA"/>
</dbReference>
<evidence type="ECO:0000256" key="2">
    <source>
        <dbReference type="ARBA" id="ARBA00023125"/>
    </source>
</evidence>
<sequence>MAEDREGDEPRSAAAPLAQGDRIRTRDVDEAREQVARAFCAHQLLPLNGHRSLDVRFHSVRLGQVGLHYLDYGAEVRIAPKQLEDFFLIQMPLDGCAEITCGNDSVISDRTVASVPDPDRELVMRWGEGNPQLILWIDRQALETHLSKMLGQPLTRPLRFDLGMDMTQQAVRSWRRVVELLRHEVNTGGALPSEPLAMTELQRLLFSQLLLAQPNNYSAALHREPTTSAPKVIRRAAELIEEHAAEPLTVEDIAEAVGLSVRALQEGFRRFLDTTPMNYLREVRLRRVRAELEVSDPTQTNVTEVAMRWGFLHAGRFSVQYRKRFGETPSTTLRGSPRIVGSRNG</sequence>
<proteinExistence type="predicted"/>
<evidence type="ECO:0000313" key="8">
    <source>
        <dbReference type="Proteomes" id="UP000249324"/>
    </source>
</evidence>
<keyword evidence="3" id="KW-0804">Transcription</keyword>
<dbReference type="InterPro" id="IPR018060">
    <property type="entry name" value="HTH_AraC"/>
</dbReference>
<dbReference type="GO" id="GO:0043565">
    <property type="term" value="F:sequence-specific DNA binding"/>
    <property type="evidence" value="ECO:0007669"/>
    <property type="project" value="InterPro"/>
</dbReference>
<dbReference type="AlphaFoldDB" id="A0A2W4JJM5"/>
<dbReference type="InterPro" id="IPR050204">
    <property type="entry name" value="AraC_XylS_family_regulators"/>
</dbReference>
<dbReference type="InterPro" id="IPR035418">
    <property type="entry name" value="AraC-bd_2"/>
</dbReference>
<dbReference type="GO" id="GO:0003700">
    <property type="term" value="F:DNA-binding transcription factor activity"/>
    <property type="evidence" value="ECO:0007669"/>
    <property type="project" value="InterPro"/>
</dbReference>
<dbReference type="Pfam" id="PF14525">
    <property type="entry name" value="AraC_binding_2"/>
    <property type="match status" value="1"/>
</dbReference>
<accession>A0A2W4JJM5</accession>
<dbReference type="SMART" id="SM00342">
    <property type="entry name" value="HTH_ARAC"/>
    <property type="match status" value="1"/>
</dbReference>
<name>A0A2W4JJM5_9PSEU</name>
<protein>
    <submittedName>
        <fullName evidence="7">AraC family transcriptional regulator</fullName>
    </submittedName>
</protein>
<dbReference type="EMBL" id="QGUI02000038">
    <property type="protein sequence ID" value="MFO7191599.1"/>
    <property type="molecule type" value="Genomic_DNA"/>
</dbReference>
<feature type="domain" description="HTH araC/xylS-type" evidence="5">
    <location>
        <begin position="234"/>
        <end position="335"/>
    </location>
</feature>
<dbReference type="Pfam" id="PF12833">
    <property type="entry name" value="HTH_18"/>
    <property type="match status" value="1"/>
</dbReference>
<evidence type="ECO:0000256" key="1">
    <source>
        <dbReference type="ARBA" id="ARBA00023015"/>
    </source>
</evidence>
<reference evidence="6" key="2">
    <citation type="submission" date="2018-05" db="EMBL/GenBank/DDBJ databases">
        <authorList>
            <person name="Moura L."/>
            <person name="Setubal J.C."/>
        </authorList>
    </citation>
    <scope>NUCLEOTIDE SEQUENCE</scope>
    <source>
        <strain evidence="6">ZC4RG45</strain>
    </source>
</reference>
<dbReference type="InterPro" id="IPR009057">
    <property type="entry name" value="Homeodomain-like_sf"/>
</dbReference>
<dbReference type="PROSITE" id="PS00041">
    <property type="entry name" value="HTH_ARAC_FAMILY_1"/>
    <property type="match status" value="1"/>
</dbReference>
<evidence type="ECO:0000313" key="6">
    <source>
        <dbReference type="EMBL" id="MFO7191599.1"/>
    </source>
</evidence>
<dbReference type="InterPro" id="IPR018062">
    <property type="entry name" value="HTH_AraC-typ_CS"/>
</dbReference>
<dbReference type="PANTHER" id="PTHR46796">
    <property type="entry name" value="HTH-TYPE TRANSCRIPTIONAL ACTIVATOR RHAS-RELATED"/>
    <property type="match status" value="1"/>
</dbReference>
<evidence type="ECO:0000313" key="7">
    <source>
        <dbReference type="EMBL" id="PZM98681.1"/>
    </source>
</evidence>
<reference evidence="7" key="1">
    <citation type="submission" date="2018-05" db="EMBL/GenBank/DDBJ databases">
        <authorList>
            <person name="Lanie J.A."/>
            <person name="Ng W.-L."/>
            <person name="Kazmierczak K.M."/>
            <person name="Andrzejewski T.M."/>
            <person name="Davidsen T.M."/>
            <person name="Wayne K.J."/>
            <person name="Tettelin H."/>
            <person name="Glass J.I."/>
            <person name="Rusch D."/>
            <person name="Podicherti R."/>
            <person name="Tsui H.-C.T."/>
            <person name="Winkler M.E."/>
        </authorList>
    </citation>
    <scope>NUCLEOTIDE SEQUENCE</scope>
    <source>
        <strain evidence="7">ZC4RG45</strain>
    </source>
</reference>
<dbReference type="SUPFAM" id="SSF46689">
    <property type="entry name" value="Homeodomain-like"/>
    <property type="match status" value="2"/>
</dbReference>
<evidence type="ECO:0000259" key="5">
    <source>
        <dbReference type="PROSITE" id="PS01124"/>
    </source>
</evidence>
<evidence type="ECO:0000256" key="3">
    <source>
        <dbReference type="ARBA" id="ARBA00023163"/>
    </source>
</evidence>
<gene>
    <name evidence="6" type="ORF">DIU77_005100</name>
    <name evidence="7" type="ORF">DIU77_07365</name>
</gene>
<reference evidence="6" key="4">
    <citation type="submission" date="2023-08" db="EMBL/GenBank/DDBJ databases">
        <authorList>
            <person name="Guima S.E.S."/>
            <person name="Martins L.F."/>
            <person name="Silva A.M."/>
            <person name="Setubal J.C."/>
        </authorList>
    </citation>
    <scope>NUCLEOTIDE SEQUENCE</scope>
    <source>
        <strain evidence="6">ZC4RG45</strain>
    </source>
</reference>
<evidence type="ECO:0000256" key="4">
    <source>
        <dbReference type="SAM" id="MobiDB-lite"/>
    </source>
</evidence>
<keyword evidence="2" id="KW-0238">DNA-binding</keyword>
<comment type="caution">
    <text evidence="7">The sequence shown here is derived from an EMBL/GenBank/DDBJ whole genome shotgun (WGS) entry which is preliminary data.</text>
</comment>
<keyword evidence="1" id="KW-0805">Transcription regulation</keyword>